<dbReference type="OrthoDB" id="510539at2759"/>
<evidence type="ECO:0000256" key="4">
    <source>
        <dbReference type="ARBA" id="ARBA00022475"/>
    </source>
</evidence>
<dbReference type="GO" id="GO:0005886">
    <property type="term" value="C:plasma membrane"/>
    <property type="evidence" value="ECO:0007669"/>
    <property type="project" value="UniProtKB-SubCell"/>
</dbReference>
<dbReference type="Pfam" id="PF01433">
    <property type="entry name" value="Peptidase_M1"/>
    <property type="match status" value="1"/>
</dbReference>
<evidence type="ECO:0000256" key="2">
    <source>
        <dbReference type="ARBA" id="ARBA00004609"/>
    </source>
</evidence>
<evidence type="ECO:0000313" key="25">
    <source>
        <dbReference type="Proteomes" id="UP000000305"/>
    </source>
</evidence>
<sequence length="901" mass="103115">MPLNKGVCLLAAVLFIVKGEGKVLPDIRLPKSIVPEHYFVGIVPDIHQNNNAIEGFVHLDFFVQTPTDRIVMHAVNLTLIEDSVSVNLLPSKTMEMMRENDVSKTSSSGLSEKLKMLKVLRPISYDADKEFAVIHLGSKLEENQRYRVSFNYSGMLARNLKGFYGSEYLDKKSETKRWLGVTQFEPTSARLAFPCLDEPAMKATFTISIGRRSNYTSLSNMPLVKTEPMSNKEGWFWDLYEKSVPMSTYLVACLVSEFAFLRIWARSEAIEQADRAVQVTSDMLEFLEQYFQVPFPLPKVDLVGLPDFSSGAMENWGLITYRETTLLVNPKSAAVRDEMNVERVIAHELAHQWFGNLVTMAWWNDLWLNEGFATYVQRLVLDNVSPKYQYGSLQALDFLSVMDADGLESSHAISVDVAHPTQITEIFDAISYTKGAAIIRMMNDFLGEATFREGVKNYLNEKKYQNARQDELWQFLSEQAHQDSVLPLSLDVKTIMDTWTLQMGFPLVTVQRNYTDGNAYIQQKRFLRGVKPAIVKENKSSSLTNFVEEKNSRLPNYRWWVPVSFTDSVAQNFSQSNTRPAIWLTPNELSATKFIGKNEDSWVIANILATGYYRVNYDERNWKLLGLQLKTDHQVIHPINRAYLIDDSFALAAAEILPYTTAFSLIEYLPEENHHVPWSSALRALNYIGRMFSYTKDHGRYKDFMRSLVVPVYTRLGTEFQSDDSPLTKLFRISMITQACSQEFRPCIRNAQLLFDEWMDSPDPIHTIKIIPDLRSSTYCTAIKYGGQLEWDFAWGMSFNMTSAQDRDVILSALGCSRDPWILIRYLSFVLDPKSGIRKQDGRRVISAVASNPGGRRIAFQFMLKHFEEMFSYFGNPVRVLQMLSSTTSSLNTQEELVKVR</sequence>
<proteinExistence type="inferred from homology"/>
<dbReference type="Pfam" id="PF17900">
    <property type="entry name" value="Peptidase_M1_N"/>
    <property type="match status" value="1"/>
</dbReference>
<dbReference type="Gene3D" id="2.60.40.1910">
    <property type="match status" value="1"/>
</dbReference>
<keyword evidence="25" id="KW-1185">Reference proteome</keyword>
<feature type="domain" description="Aminopeptidase N-like N-terminal" evidence="23">
    <location>
        <begin position="34"/>
        <end position="250"/>
    </location>
</feature>
<dbReference type="eggNOG" id="KOG1046">
    <property type="taxonomic scope" value="Eukaryota"/>
</dbReference>
<dbReference type="InterPro" id="IPR001930">
    <property type="entry name" value="Peptidase_M1"/>
</dbReference>
<feature type="binding site" evidence="16">
    <location>
        <position position="185"/>
    </location>
    <ligand>
        <name>substrate</name>
    </ligand>
</feature>
<keyword evidence="13" id="KW-1015">Disulfide bond</keyword>
<evidence type="ECO:0000256" key="10">
    <source>
        <dbReference type="ARBA" id="ARBA00022989"/>
    </source>
</evidence>
<feature type="domain" description="Peptidase M1 membrane alanine aminopeptidase" evidence="21">
    <location>
        <begin position="276"/>
        <end position="499"/>
    </location>
</feature>
<dbReference type="GO" id="GO:0070006">
    <property type="term" value="F:metalloaminopeptidase activity"/>
    <property type="evidence" value="ECO:0000318"/>
    <property type="project" value="GO_Central"/>
</dbReference>
<keyword evidence="7 17" id="KW-0479">Metal-binding</keyword>
<dbReference type="FunFam" id="1.10.390.10:FF:000016">
    <property type="entry name" value="Glutamyl aminopeptidase"/>
    <property type="match status" value="1"/>
</dbReference>
<feature type="chain" id="PRO_5003240270" description="Aminopeptidase" evidence="20">
    <location>
        <begin position="22"/>
        <end position="901"/>
    </location>
</feature>
<evidence type="ECO:0000313" key="24">
    <source>
        <dbReference type="EMBL" id="EFX89988.1"/>
    </source>
</evidence>
<evidence type="ECO:0000256" key="5">
    <source>
        <dbReference type="ARBA" id="ARBA00022670"/>
    </source>
</evidence>
<evidence type="ECO:0000256" key="8">
    <source>
        <dbReference type="ARBA" id="ARBA00022801"/>
    </source>
</evidence>
<dbReference type="CDD" id="cd09601">
    <property type="entry name" value="M1_APN-Q_like"/>
    <property type="match status" value="1"/>
</dbReference>
<dbReference type="GO" id="GO:0006508">
    <property type="term" value="P:proteolysis"/>
    <property type="evidence" value="ECO:0000318"/>
    <property type="project" value="GO_Central"/>
</dbReference>
<dbReference type="PhylomeDB" id="E9FS82"/>
<dbReference type="InterPro" id="IPR027268">
    <property type="entry name" value="Peptidase_M4/M1_CTD_sf"/>
</dbReference>
<dbReference type="HOGENOM" id="CLU_003705_0_1_1"/>
<keyword evidence="11 19" id="KW-0482">Metalloprotease</keyword>
<comment type="subcellular location">
    <subcellularLocation>
        <location evidence="2">Cell membrane</location>
        <topology evidence="2">Lipid-anchor</topology>
        <topology evidence="2">GPI-anchor</topology>
    </subcellularLocation>
    <subcellularLocation>
        <location evidence="1">Membrane</location>
        <topology evidence="1">Single-pass membrane protein</topology>
    </subcellularLocation>
</comment>
<dbReference type="InterPro" id="IPR024571">
    <property type="entry name" value="ERAP1-like_C_dom"/>
</dbReference>
<evidence type="ECO:0000256" key="11">
    <source>
        <dbReference type="ARBA" id="ARBA00023049"/>
    </source>
</evidence>
<keyword evidence="10" id="KW-1133">Transmembrane helix</keyword>
<evidence type="ECO:0000256" key="20">
    <source>
        <dbReference type="SAM" id="SignalP"/>
    </source>
</evidence>
<organism evidence="24 25">
    <name type="scientific">Daphnia pulex</name>
    <name type="common">Water flea</name>
    <dbReference type="NCBI Taxonomy" id="6669"/>
    <lineage>
        <taxon>Eukaryota</taxon>
        <taxon>Metazoa</taxon>
        <taxon>Ecdysozoa</taxon>
        <taxon>Arthropoda</taxon>
        <taxon>Crustacea</taxon>
        <taxon>Branchiopoda</taxon>
        <taxon>Diplostraca</taxon>
        <taxon>Cladocera</taxon>
        <taxon>Anomopoda</taxon>
        <taxon>Daphniidae</taxon>
        <taxon>Daphnia</taxon>
    </lineage>
</organism>
<dbReference type="EMBL" id="GL732523">
    <property type="protein sequence ID" value="EFX89988.1"/>
    <property type="molecule type" value="Genomic_DNA"/>
</dbReference>
<dbReference type="Pfam" id="PF11838">
    <property type="entry name" value="ERAP1_C"/>
    <property type="match status" value="1"/>
</dbReference>
<evidence type="ECO:0000256" key="13">
    <source>
        <dbReference type="ARBA" id="ARBA00023157"/>
    </source>
</evidence>
<feature type="active site" description="Proton acceptor" evidence="15">
    <location>
        <position position="348"/>
    </location>
</feature>
<evidence type="ECO:0000256" key="16">
    <source>
        <dbReference type="PIRSR" id="PIRSR634016-2"/>
    </source>
</evidence>
<dbReference type="InterPro" id="IPR014782">
    <property type="entry name" value="Peptidase_M1_dom"/>
</dbReference>
<keyword evidence="19" id="KW-0031">Aminopeptidase</keyword>
<keyword evidence="14" id="KW-0325">Glycoprotein</keyword>
<feature type="binding site" evidence="17">
    <location>
        <position position="347"/>
    </location>
    <ligand>
        <name>Zn(2+)</name>
        <dbReference type="ChEBI" id="CHEBI:29105"/>
        <note>catalytic</note>
    </ligand>
</feature>
<evidence type="ECO:0000259" key="21">
    <source>
        <dbReference type="Pfam" id="PF01433"/>
    </source>
</evidence>
<evidence type="ECO:0000256" key="7">
    <source>
        <dbReference type="ARBA" id="ARBA00022723"/>
    </source>
</evidence>
<keyword evidence="6" id="KW-0812">Transmembrane</keyword>
<evidence type="ECO:0000256" key="18">
    <source>
        <dbReference type="PIRSR" id="PIRSR634016-4"/>
    </source>
</evidence>
<evidence type="ECO:0000259" key="23">
    <source>
        <dbReference type="Pfam" id="PF17900"/>
    </source>
</evidence>
<dbReference type="SUPFAM" id="SSF55486">
    <property type="entry name" value="Metalloproteases ('zincins'), catalytic domain"/>
    <property type="match status" value="1"/>
</dbReference>
<dbReference type="FunFam" id="2.60.40.1910:FF:000019">
    <property type="entry name" value="Aminopeptidase"/>
    <property type="match status" value="1"/>
</dbReference>
<dbReference type="InterPro" id="IPR034016">
    <property type="entry name" value="M1_APN-typ"/>
</dbReference>
<evidence type="ECO:0000256" key="14">
    <source>
        <dbReference type="ARBA" id="ARBA00023180"/>
    </source>
</evidence>
<protein>
    <recommendedName>
        <fullName evidence="19">Aminopeptidase</fullName>
        <ecNumber evidence="19">3.4.11.-</ecNumber>
    </recommendedName>
</protein>
<evidence type="ECO:0000256" key="15">
    <source>
        <dbReference type="PIRSR" id="PIRSR634016-1"/>
    </source>
</evidence>
<comment type="similarity">
    <text evidence="3 19">Belongs to the peptidase M1 family.</text>
</comment>
<feature type="binding site" evidence="17">
    <location>
        <position position="351"/>
    </location>
    <ligand>
        <name>Zn(2+)</name>
        <dbReference type="ChEBI" id="CHEBI:29105"/>
        <note>catalytic</note>
    </ligand>
</feature>
<dbReference type="GO" id="GO:0005615">
    <property type="term" value="C:extracellular space"/>
    <property type="evidence" value="ECO:0000318"/>
    <property type="project" value="GO_Central"/>
</dbReference>
<reference evidence="24 25" key="1">
    <citation type="journal article" date="2011" name="Science">
        <title>The ecoresponsive genome of Daphnia pulex.</title>
        <authorList>
            <person name="Colbourne J.K."/>
            <person name="Pfrender M.E."/>
            <person name="Gilbert D."/>
            <person name="Thomas W.K."/>
            <person name="Tucker A."/>
            <person name="Oakley T.H."/>
            <person name="Tokishita S."/>
            <person name="Aerts A."/>
            <person name="Arnold G.J."/>
            <person name="Basu M.K."/>
            <person name="Bauer D.J."/>
            <person name="Caceres C.E."/>
            <person name="Carmel L."/>
            <person name="Casola C."/>
            <person name="Choi J.H."/>
            <person name="Detter J.C."/>
            <person name="Dong Q."/>
            <person name="Dusheyko S."/>
            <person name="Eads B.D."/>
            <person name="Frohlich T."/>
            <person name="Geiler-Samerotte K.A."/>
            <person name="Gerlach D."/>
            <person name="Hatcher P."/>
            <person name="Jogdeo S."/>
            <person name="Krijgsveld J."/>
            <person name="Kriventseva E.V."/>
            <person name="Kultz D."/>
            <person name="Laforsch C."/>
            <person name="Lindquist E."/>
            <person name="Lopez J."/>
            <person name="Manak J.R."/>
            <person name="Muller J."/>
            <person name="Pangilinan J."/>
            <person name="Patwardhan R.P."/>
            <person name="Pitluck S."/>
            <person name="Pritham E.J."/>
            <person name="Rechtsteiner A."/>
            <person name="Rho M."/>
            <person name="Rogozin I.B."/>
            <person name="Sakarya O."/>
            <person name="Salamov A."/>
            <person name="Schaack S."/>
            <person name="Shapiro H."/>
            <person name="Shiga Y."/>
            <person name="Skalitzky C."/>
            <person name="Smith Z."/>
            <person name="Souvorov A."/>
            <person name="Sung W."/>
            <person name="Tang Z."/>
            <person name="Tsuchiya D."/>
            <person name="Tu H."/>
            <person name="Vos H."/>
            <person name="Wang M."/>
            <person name="Wolf Y.I."/>
            <person name="Yamagata H."/>
            <person name="Yamada T."/>
            <person name="Ye Y."/>
            <person name="Shaw J.R."/>
            <person name="Andrews J."/>
            <person name="Crease T.J."/>
            <person name="Tang H."/>
            <person name="Lucas S.M."/>
            <person name="Robertson H.M."/>
            <person name="Bork P."/>
            <person name="Koonin E.V."/>
            <person name="Zdobnov E.M."/>
            <person name="Grigoriev I.V."/>
            <person name="Lynch M."/>
            <person name="Boore J.L."/>
        </authorList>
    </citation>
    <scope>NUCLEOTIDE SEQUENCE [LARGE SCALE GENOMIC DNA]</scope>
</reference>
<name>E9FS82_DAPPU</name>
<dbReference type="InterPro" id="IPR045357">
    <property type="entry name" value="Aminopeptidase_N-like_N"/>
</dbReference>
<dbReference type="Gene3D" id="1.25.50.20">
    <property type="match status" value="1"/>
</dbReference>
<dbReference type="PRINTS" id="PR00756">
    <property type="entry name" value="ALADIPTASE"/>
</dbReference>
<evidence type="ECO:0000256" key="9">
    <source>
        <dbReference type="ARBA" id="ARBA00022833"/>
    </source>
</evidence>
<feature type="binding site" evidence="16">
    <location>
        <position position="879"/>
    </location>
    <ligand>
        <name>substrate</name>
    </ligand>
</feature>
<evidence type="ECO:0000256" key="19">
    <source>
        <dbReference type="RuleBase" id="RU364040"/>
    </source>
</evidence>
<dbReference type="EC" id="3.4.11.-" evidence="19"/>
<keyword evidence="20" id="KW-0732">Signal</keyword>
<dbReference type="SUPFAM" id="SSF63737">
    <property type="entry name" value="Leukotriene A4 hydrolase N-terminal domain"/>
    <property type="match status" value="1"/>
</dbReference>
<dbReference type="Gene3D" id="1.10.390.10">
    <property type="entry name" value="Neutral Protease Domain 2"/>
    <property type="match status" value="1"/>
</dbReference>
<accession>E9FS82</accession>
<dbReference type="PANTHER" id="PTHR11533:SF294">
    <property type="entry name" value="THYROTROPIN-RELEASING HORMONE-DEGRADING ECTOENZYME"/>
    <property type="match status" value="1"/>
</dbReference>
<keyword evidence="4" id="KW-1003">Cell membrane</keyword>
<dbReference type="InterPro" id="IPR050344">
    <property type="entry name" value="Peptidase_M1_aminopeptidases"/>
</dbReference>
<dbReference type="MEROPS" id="M01.A09"/>
<comment type="cofactor">
    <cofactor evidence="17 19">
        <name>Zn(2+)</name>
        <dbReference type="ChEBI" id="CHEBI:29105"/>
    </cofactor>
    <text evidence="17 19">Binds 1 zinc ion per subunit.</text>
</comment>
<keyword evidence="12" id="KW-0472">Membrane</keyword>
<dbReference type="GO" id="GO:0043171">
    <property type="term" value="P:peptide catabolic process"/>
    <property type="evidence" value="ECO:0000318"/>
    <property type="project" value="GO_Central"/>
</dbReference>
<evidence type="ECO:0000256" key="17">
    <source>
        <dbReference type="PIRSR" id="PIRSR634016-3"/>
    </source>
</evidence>
<dbReference type="OMA" id="FRISMIT"/>
<dbReference type="FunFam" id="1.25.50.20:FF:000001">
    <property type="entry name" value="Aminopeptidase"/>
    <property type="match status" value="1"/>
</dbReference>
<dbReference type="STRING" id="6669.E9FS82"/>
<feature type="site" description="Transition state stabilizer" evidence="18">
    <location>
        <position position="432"/>
    </location>
</feature>
<dbReference type="KEGG" id="dpx:DAPPUDRAFT_309681"/>
<evidence type="ECO:0000256" key="3">
    <source>
        <dbReference type="ARBA" id="ARBA00010136"/>
    </source>
</evidence>
<dbReference type="AlphaFoldDB" id="E9FS82"/>
<feature type="domain" description="ERAP1-like C-terminal" evidence="22">
    <location>
        <begin position="602"/>
        <end position="900"/>
    </location>
</feature>
<keyword evidence="9 17" id="KW-0862">Zinc</keyword>
<gene>
    <name evidence="24" type="ORF">DAPPUDRAFT_309681</name>
</gene>
<evidence type="ECO:0000256" key="6">
    <source>
        <dbReference type="ARBA" id="ARBA00022692"/>
    </source>
</evidence>
<evidence type="ECO:0000256" key="12">
    <source>
        <dbReference type="ARBA" id="ARBA00023136"/>
    </source>
</evidence>
<dbReference type="PANTHER" id="PTHR11533">
    <property type="entry name" value="PROTEASE M1 ZINC METALLOPROTEASE"/>
    <property type="match status" value="1"/>
</dbReference>
<dbReference type="FunFam" id="2.60.40.1730:FF:000030">
    <property type="entry name" value="Aminopeptidase"/>
    <property type="match status" value="1"/>
</dbReference>
<dbReference type="Proteomes" id="UP000000305">
    <property type="component" value="Unassembled WGS sequence"/>
</dbReference>
<evidence type="ECO:0000256" key="1">
    <source>
        <dbReference type="ARBA" id="ARBA00004167"/>
    </source>
</evidence>
<feature type="signal peptide" evidence="20">
    <location>
        <begin position="1"/>
        <end position="21"/>
    </location>
</feature>
<keyword evidence="5 19" id="KW-0645">Protease</keyword>
<feature type="binding site" evidence="17">
    <location>
        <position position="370"/>
    </location>
    <ligand>
        <name>Zn(2+)</name>
        <dbReference type="ChEBI" id="CHEBI:29105"/>
        <note>catalytic</note>
    </ligand>
</feature>
<dbReference type="Gene3D" id="2.60.40.1730">
    <property type="entry name" value="tricorn interacting facor f3 domain"/>
    <property type="match status" value="1"/>
</dbReference>
<keyword evidence="8 19" id="KW-0378">Hydrolase</keyword>
<dbReference type="InParanoid" id="E9FS82"/>
<dbReference type="InterPro" id="IPR042097">
    <property type="entry name" value="Aminopeptidase_N-like_N_sf"/>
</dbReference>
<evidence type="ECO:0000259" key="22">
    <source>
        <dbReference type="Pfam" id="PF11838"/>
    </source>
</evidence>
<dbReference type="GO" id="GO:0008270">
    <property type="term" value="F:zinc ion binding"/>
    <property type="evidence" value="ECO:0007669"/>
    <property type="project" value="UniProtKB-UniRule"/>
</dbReference>
<feature type="binding site" evidence="16">
    <location>
        <begin position="311"/>
        <end position="315"/>
    </location>
    <ligand>
        <name>substrate</name>
    </ligand>
</feature>